<accession>A0A426RKW2</accession>
<evidence type="ECO:0000256" key="1">
    <source>
        <dbReference type="ARBA" id="ARBA00001974"/>
    </source>
</evidence>
<dbReference type="InterPro" id="IPR016167">
    <property type="entry name" value="FAD-bd_PCMH_sub1"/>
</dbReference>
<dbReference type="InterPro" id="IPR016169">
    <property type="entry name" value="FAD-bd_PCMH_sub2"/>
</dbReference>
<dbReference type="InterPro" id="IPR016171">
    <property type="entry name" value="Vanillyl_alc_oxidase_C-sub2"/>
</dbReference>
<comment type="cofactor">
    <cofactor evidence="1">
        <name>FAD</name>
        <dbReference type="ChEBI" id="CHEBI:57692"/>
    </cofactor>
</comment>
<dbReference type="InterPro" id="IPR016166">
    <property type="entry name" value="FAD-bd_PCMH"/>
</dbReference>
<proteinExistence type="inferred from homology"/>
<comment type="similarity">
    <text evidence="2">Belongs to the FAD-binding oxidoreductase/transferase type 4 family.</text>
</comment>
<dbReference type="RefSeq" id="WP_125221422.1">
    <property type="nucleotide sequence ID" value="NZ_QUSX01000001.1"/>
</dbReference>
<dbReference type="GO" id="GO:0022904">
    <property type="term" value="P:respiratory electron transport chain"/>
    <property type="evidence" value="ECO:0007669"/>
    <property type="project" value="TreeGrafter"/>
</dbReference>
<dbReference type="Gene3D" id="3.30.465.10">
    <property type="match status" value="1"/>
</dbReference>
<keyword evidence="3" id="KW-0285">Flavoprotein</keyword>
<dbReference type="InterPro" id="IPR006094">
    <property type="entry name" value="Oxid_FAD_bind_N"/>
</dbReference>
<evidence type="ECO:0000256" key="2">
    <source>
        <dbReference type="ARBA" id="ARBA00008000"/>
    </source>
</evidence>
<dbReference type="FunFam" id="1.10.45.10:FF:000001">
    <property type="entry name" value="D-lactate dehydrogenase mitochondrial"/>
    <property type="match status" value="1"/>
</dbReference>
<reference evidence="8" key="1">
    <citation type="submission" date="2018-12" db="EMBL/GenBank/DDBJ databases">
        <title>Maribacter lutimaris sp. nov., isolated from marine sediment.</title>
        <authorList>
            <person name="Kim K.K."/>
        </authorList>
    </citation>
    <scope>NUCLEOTIDE SEQUENCE [LARGE SCALE GENOMIC DNA]</scope>
    <source>
        <strain evidence="8">PoM-212</strain>
    </source>
</reference>
<dbReference type="PANTHER" id="PTHR43716:SF1">
    <property type="entry name" value="D-2-HYDROXYGLUTARATE DEHYDROGENASE, MITOCHONDRIAL"/>
    <property type="match status" value="1"/>
</dbReference>
<feature type="domain" description="FAD-binding PCMH-type" evidence="6">
    <location>
        <begin position="36"/>
        <end position="215"/>
    </location>
</feature>
<organism evidence="7 8">
    <name type="scientific">Maribacter algicola</name>
    <dbReference type="NCBI Taxonomy" id="2498892"/>
    <lineage>
        <taxon>Bacteria</taxon>
        <taxon>Pseudomonadati</taxon>
        <taxon>Bacteroidota</taxon>
        <taxon>Flavobacteriia</taxon>
        <taxon>Flavobacteriales</taxon>
        <taxon>Flavobacteriaceae</taxon>
        <taxon>Maribacter</taxon>
    </lineage>
</organism>
<name>A0A426RKW2_9FLAO</name>
<dbReference type="InterPro" id="IPR004113">
    <property type="entry name" value="FAD-bd_oxidored_4_C"/>
</dbReference>
<dbReference type="AlphaFoldDB" id="A0A426RKW2"/>
<dbReference type="OrthoDB" id="9767256at2"/>
<dbReference type="PROSITE" id="PS51387">
    <property type="entry name" value="FAD_PCMH"/>
    <property type="match status" value="1"/>
</dbReference>
<dbReference type="SUPFAM" id="SSF55103">
    <property type="entry name" value="FAD-linked oxidases, C-terminal domain"/>
    <property type="match status" value="1"/>
</dbReference>
<protein>
    <submittedName>
        <fullName evidence="7">FAD-binding oxidoreductase</fullName>
    </submittedName>
</protein>
<dbReference type="PANTHER" id="PTHR43716">
    <property type="entry name" value="D-2-HYDROXYGLUTARATE DEHYDROGENASE, MITOCHONDRIAL"/>
    <property type="match status" value="1"/>
</dbReference>
<comment type="caution">
    <text evidence="7">The sequence shown here is derived from an EMBL/GenBank/DDBJ whole genome shotgun (WGS) entry which is preliminary data.</text>
</comment>
<evidence type="ECO:0000256" key="5">
    <source>
        <dbReference type="ARBA" id="ARBA00023002"/>
    </source>
</evidence>
<evidence type="ECO:0000313" key="7">
    <source>
        <dbReference type="EMBL" id="RRQ49600.1"/>
    </source>
</evidence>
<sequence length="463" mass="51570">MKDRFIEEITKKIGAEKVLVGSELKDRFCHIWETEKPLMAKAVFFPTTTRDVSDILSICHKYHQPTVVHGGLTNLVGSTEVSKDEVVIAMERMNQIEELDPSSRTISVQAGVILENIHLAVEKENLLFPMTFGAKGSAQIGGVISTNAGGLRVFKYGMTRNLILGLEAVLADGTIVSSMKKIIKDNSGYDLKQLFIGSEGTLGVVTKAVLRLQEKPRSRNSAFVGINDYRNVVAFLKFMDMELGGILSGYELLWEVNFKEMTSSSTNIPKPLPYGYTYYVLLETLGSDHSKDEQLLEELLGEALSQELIDDATLAQSSQHLDFFWRIREDVDVLVEKCNHVQNFDVSLPIKDIGNYVDQVFDAFENLPEVEIYFAHGHVADGNIHFLVGKSNGTTELTKKVNDIVYGPLKQLKGSVSAEHGIGVHKKEYLQLSRSTEEIELMRLLKVSLDPRGILNCGKIIDA</sequence>
<dbReference type="SUPFAM" id="SSF56176">
    <property type="entry name" value="FAD-binding/transporter-associated domain-like"/>
    <property type="match status" value="1"/>
</dbReference>
<gene>
    <name evidence="7" type="ORF">DZC72_03090</name>
</gene>
<keyword evidence="4" id="KW-0274">FAD</keyword>
<dbReference type="Gene3D" id="3.30.70.2190">
    <property type="match status" value="1"/>
</dbReference>
<dbReference type="Gene3D" id="3.30.43.10">
    <property type="entry name" value="Uridine Diphospho-n-acetylenolpyruvylglucosamine Reductase, domain 2"/>
    <property type="match status" value="1"/>
</dbReference>
<keyword evidence="5" id="KW-0560">Oxidoreductase</keyword>
<dbReference type="InterPro" id="IPR036318">
    <property type="entry name" value="FAD-bd_PCMH-like_sf"/>
</dbReference>
<dbReference type="Gene3D" id="3.30.70.2740">
    <property type="match status" value="1"/>
</dbReference>
<dbReference type="Gene3D" id="1.10.45.10">
    <property type="entry name" value="Vanillyl-alcohol Oxidase, Chain A, domain 4"/>
    <property type="match status" value="1"/>
</dbReference>
<evidence type="ECO:0000259" key="6">
    <source>
        <dbReference type="PROSITE" id="PS51387"/>
    </source>
</evidence>
<evidence type="ECO:0000256" key="4">
    <source>
        <dbReference type="ARBA" id="ARBA00022827"/>
    </source>
</evidence>
<dbReference type="InterPro" id="IPR016164">
    <property type="entry name" value="FAD-linked_Oxase-like_C"/>
</dbReference>
<evidence type="ECO:0000313" key="8">
    <source>
        <dbReference type="Proteomes" id="UP000286990"/>
    </source>
</evidence>
<evidence type="ECO:0000256" key="3">
    <source>
        <dbReference type="ARBA" id="ARBA00022630"/>
    </source>
</evidence>
<dbReference type="GO" id="GO:0071949">
    <property type="term" value="F:FAD binding"/>
    <property type="evidence" value="ECO:0007669"/>
    <property type="project" value="InterPro"/>
</dbReference>
<keyword evidence="8" id="KW-1185">Reference proteome</keyword>
<dbReference type="Proteomes" id="UP000286990">
    <property type="component" value="Unassembled WGS sequence"/>
</dbReference>
<dbReference type="EMBL" id="QUSX01000001">
    <property type="protein sequence ID" value="RRQ49600.1"/>
    <property type="molecule type" value="Genomic_DNA"/>
</dbReference>
<dbReference type="InterPro" id="IPR051264">
    <property type="entry name" value="FAD-oxidored/transferase_4"/>
</dbReference>
<dbReference type="GO" id="GO:0016491">
    <property type="term" value="F:oxidoreductase activity"/>
    <property type="evidence" value="ECO:0007669"/>
    <property type="project" value="UniProtKB-KW"/>
</dbReference>
<dbReference type="Pfam" id="PF01565">
    <property type="entry name" value="FAD_binding_4"/>
    <property type="match status" value="1"/>
</dbReference>
<dbReference type="Pfam" id="PF02913">
    <property type="entry name" value="FAD-oxidase_C"/>
    <property type="match status" value="1"/>
</dbReference>